<dbReference type="AlphaFoldDB" id="A0A194QCK5"/>
<gene>
    <name evidence="1" type="ORF">RR46_09918</name>
</gene>
<evidence type="ECO:0000313" key="1">
    <source>
        <dbReference type="EMBL" id="KPJ02715.1"/>
    </source>
</evidence>
<organism evidence="1 2">
    <name type="scientific">Papilio xuthus</name>
    <name type="common">Asian swallowtail butterfly</name>
    <dbReference type="NCBI Taxonomy" id="66420"/>
    <lineage>
        <taxon>Eukaryota</taxon>
        <taxon>Metazoa</taxon>
        <taxon>Ecdysozoa</taxon>
        <taxon>Arthropoda</taxon>
        <taxon>Hexapoda</taxon>
        <taxon>Insecta</taxon>
        <taxon>Pterygota</taxon>
        <taxon>Neoptera</taxon>
        <taxon>Endopterygota</taxon>
        <taxon>Lepidoptera</taxon>
        <taxon>Glossata</taxon>
        <taxon>Ditrysia</taxon>
        <taxon>Papilionoidea</taxon>
        <taxon>Papilionidae</taxon>
        <taxon>Papilioninae</taxon>
        <taxon>Papilio</taxon>
    </lineage>
</organism>
<protein>
    <submittedName>
        <fullName evidence="1">Uncharacterized protein</fullName>
    </submittedName>
</protein>
<dbReference type="EMBL" id="KQ459232">
    <property type="protein sequence ID" value="KPJ02715.1"/>
    <property type="molecule type" value="Genomic_DNA"/>
</dbReference>
<proteinExistence type="predicted"/>
<name>A0A194QCK5_PAPXU</name>
<evidence type="ECO:0000313" key="2">
    <source>
        <dbReference type="Proteomes" id="UP000053268"/>
    </source>
</evidence>
<reference evidence="1 2" key="1">
    <citation type="journal article" date="2015" name="Nat. Commun.">
        <title>Outbred genome sequencing and CRISPR/Cas9 gene editing in butterflies.</title>
        <authorList>
            <person name="Li X."/>
            <person name="Fan D."/>
            <person name="Zhang W."/>
            <person name="Liu G."/>
            <person name="Zhang L."/>
            <person name="Zhao L."/>
            <person name="Fang X."/>
            <person name="Chen L."/>
            <person name="Dong Y."/>
            <person name="Chen Y."/>
            <person name="Ding Y."/>
            <person name="Zhao R."/>
            <person name="Feng M."/>
            <person name="Zhu Y."/>
            <person name="Feng Y."/>
            <person name="Jiang X."/>
            <person name="Zhu D."/>
            <person name="Xiang H."/>
            <person name="Feng X."/>
            <person name="Li S."/>
            <person name="Wang J."/>
            <person name="Zhang G."/>
            <person name="Kronforst M.R."/>
            <person name="Wang W."/>
        </authorList>
    </citation>
    <scope>NUCLEOTIDE SEQUENCE [LARGE SCALE GENOMIC DNA]</scope>
    <source>
        <strain evidence="1">Ya'a_city_454_Px</strain>
        <tissue evidence="1">Whole body</tissue>
    </source>
</reference>
<dbReference type="Proteomes" id="UP000053268">
    <property type="component" value="Unassembled WGS sequence"/>
</dbReference>
<sequence>MEQGTGSSGDVPRSIERADHMVSIATIGVEDCPEWMVLVRSNCKDVFWLQQRTCDHPESALEGVTCGFSRCDCPEPMVLDTNSFNCYDADNCPTIIELDT</sequence>
<keyword evidence="2" id="KW-1185">Reference proteome</keyword>
<accession>A0A194QCK5</accession>